<evidence type="ECO:0000256" key="10">
    <source>
        <dbReference type="ARBA" id="ARBA00048848"/>
    </source>
</evidence>
<dbReference type="Gene3D" id="3.40.630.30">
    <property type="match status" value="1"/>
</dbReference>
<evidence type="ECO:0000256" key="4">
    <source>
        <dbReference type="ARBA" id="ARBA00022853"/>
    </source>
</evidence>
<keyword evidence="3" id="KW-0159">Chromosome partition</keyword>
<proteinExistence type="inferred from homology"/>
<dbReference type="SUPFAM" id="SSF55729">
    <property type="entry name" value="Acyl-CoA N-acyltransferases (Nat)"/>
    <property type="match status" value="1"/>
</dbReference>
<evidence type="ECO:0000256" key="9">
    <source>
        <dbReference type="ARBA" id="ARBA00048017"/>
    </source>
</evidence>
<evidence type="ECO:0000256" key="6">
    <source>
        <dbReference type="ARBA" id="ARBA00025774"/>
    </source>
</evidence>
<dbReference type="AlphaFoldDB" id="A0AAN8J608"/>
<dbReference type="Proteomes" id="UP001347796">
    <property type="component" value="Unassembled WGS sequence"/>
</dbReference>
<dbReference type="GO" id="GO:0000139">
    <property type="term" value="C:Golgi membrane"/>
    <property type="evidence" value="ECO:0007669"/>
    <property type="project" value="TreeGrafter"/>
</dbReference>
<dbReference type="GO" id="GO:0004402">
    <property type="term" value="F:histone acetyltransferase activity"/>
    <property type="evidence" value="ECO:0007669"/>
    <property type="project" value="TreeGrafter"/>
</dbReference>
<accession>A0AAN8J608</accession>
<dbReference type="GO" id="GO:0007059">
    <property type="term" value="P:chromosome segregation"/>
    <property type="evidence" value="ECO:0007669"/>
    <property type="project" value="UniProtKB-KW"/>
</dbReference>
<dbReference type="PANTHER" id="PTHR14744:SF15">
    <property type="entry name" value="N-ALPHA-ACETYLTRANSFERASE 60"/>
    <property type="match status" value="1"/>
</dbReference>
<feature type="domain" description="N-acetyltransferase" evidence="11">
    <location>
        <begin position="13"/>
        <end position="182"/>
    </location>
</feature>
<dbReference type="Pfam" id="PF00583">
    <property type="entry name" value="Acetyltransf_1"/>
    <property type="match status" value="1"/>
</dbReference>
<reference evidence="12 13" key="1">
    <citation type="submission" date="2024-01" db="EMBL/GenBank/DDBJ databases">
        <title>The genome of the rayed Mediterranean limpet Patella caerulea (Linnaeus, 1758).</title>
        <authorList>
            <person name="Anh-Thu Weber A."/>
            <person name="Halstead-Nussloch G."/>
        </authorList>
    </citation>
    <scope>NUCLEOTIDE SEQUENCE [LARGE SCALE GENOMIC DNA]</scope>
    <source>
        <strain evidence="12">AATW-2023a</strain>
        <tissue evidence="12">Whole specimen</tissue>
    </source>
</reference>
<dbReference type="InterPro" id="IPR016181">
    <property type="entry name" value="Acyl_CoA_acyltransferase"/>
</dbReference>
<comment type="similarity">
    <text evidence="6">Belongs to the acetyltransferase family. NAA60 subfamily.</text>
</comment>
<organism evidence="12 13">
    <name type="scientific">Patella caerulea</name>
    <name type="common">Rayed Mediterranean limpet</name>
    <dbReference type="NCBI Taxonomy" id="87958"/>
    <lineage>
        <taxon>Eukaryota</taxon>
        <taxon>Metazoa</taxon>
        <taxon>Spiralia</taxon>
        <taxon>Lophotrochozoa</taxon>
        <taxon>Mollusca</taxon>
        <taxon>Gastropoda</taxon>
        <taxon>Patellogastropoda</taxon>
        <taxon>Patelloidea</taxon>
        <taxon>Patellidae</taxon>
        <taxon>Patella</taxon>
    </lineage>
</organism>
<evidence type="ECO:0000313" key="13">
    <source>
        <dbReference type="Proteomes" id="UP001347796"/>
    </source>
</evidence>
<dbReference type="PANTHER" id="PTHR14744">
    <property type="entry name" value="N-ALPHA-ACETYLTRANSFERASE 60"/>
    <property type="match status" value="1"/>
</dbReference>
<evidence type="ECO:0000256" key="3">
    <source>
        <dbReference type="ARBA" id="ARBA00022829"/>
    </source>
</evidence>
<comment type="caution">
    <text evidence="12">The sequence shown here is derived from an EMBL/GenBank/DDBJ whole genome shotgun (WGS) entry which is preliminary data.</text>
</comment>
<name>A0AAN8J608_PATCE</name>
<dbReference type="EC" id="2.3.1.48" evidence="1"/>
<evidence type="ECO:0000256" key="1">
    <source>
        <dbReference type="ARBA" id="ARBA00013184"/>
    </source>
</evidence>
<sequence length="238" mass="27371">MSKVLSLHLQQEVQLRFLCPGDLVEVKKLCADWFPIEYPDSWYDDITSSSRFFSLAATYHSRIIGLIVAEIKPKVKLNKEDADILATCFPPTVQVAYILSLGVVEDFRRNGIASLLLDSLLSHLTTKEFFNCKAVYLHVLESNGDALRFYERRNFRPHSFLPYYYFIQGKSRHGYSYVLYTNGGQPPWSVLDYISHCGSVLAKLTPCAFPRQVYQALRSLMQKFVVVSRQTSQEQHAR</sequence>
<comment type="catalytic activity">
    <reaction evidence="10">
        <text>N-terminal L-methionyl-[transmembrane protein] + acetyl-CoA = N-terminal N(alpha)-acetyl-L-methionyl-[transmembrane protein] + CoA + H(+)</text>
        <dbReference type="Rhea" id="RHEA:50604"/>
        <dbReference type="Rhea" id="RHEA-COMP:12745"/>
        <dbReference type="Rhea" id="RHEA-COMP:12746"/>
        <dbReference type="ChEBI" id="CHEBI:15378"/>
        <dbReference type="ChEBI" id="CHEBI:57287"/>
        <dbReference type="ChEBI" id="CHEBI:57288"/>
        <dbReference type="ChEBI" id="CHEBI:64731"/>
        <dbReference type="ChEBI" id="CHEBI:133414"/>
        <dbReference type="EC" id="2.3.1.259"/>
    </reaction>
</comment>
<dbReference type="EMBL" id="JAZGQO010000014">
    <property type="protein sequence ID" value="KAK6170660.1"/>
    <property type="molecule type" value="Genomic_DNA"/>
</dbReference>
<gene>
    <name evidence="12" type="ORF">SNE40_018998</name>
</gene>
<keyword evidence="5" id="KW-0012">Acyltransferase</keyword>
<dbReference type="InterPro" id="IPR000182">
    <property type="entry name" value="GNAT_dom"/>
</dbReference>
<dbReference type="GO" id="GO:0120518">
    <property type="term" value="F:protein N-terminal-methionine acetyltransferase activity"/>
    <property type="evidence" value="ECO:0007669"/>
    <property type="project" value="UniProtKB-EC"/>
</dbReference>
<keyword evidence="4" id="KW-0156">Chromatin regulator</keyword>
<comment type="catalytic activity">
    <reaction evidence="9">
        <text>L-lysyl-[protein] + acetyl-CoA = N(6)-acetyl-L-lysyl-[protein] + CoA + H(+)</text>
        <dbReference type="Rhea" id="RHEA:45948"/>
        <dbReference type="Rhea" id="RHEA-COMP:9752"/>
        <dbReference type="Rhea" id="RHEA-COMP:10731"/>
        <dbReference type="ChEBI" id="CHEBI:15378"/>
        <dbReference type="ChEBI" id="CHEBI:29969"/>
        <dbReference type="ChEBI" id="CHEBI:57287"/>
        <dbReference type="ChEBI" id="CHEBI:57288"/>
        <dbReference type="ChEBI" id="CHEBI:61930"/>
        <dbReference type="EC" id="2.3.1.48"/>
    </reaction>
</comment>
<protein>
    <recommendedName>
        <fullName evidence="8">N-alpha-acetyltransferase 60</fullName>
        <ecNumber evidence="7">2.3.1.259</ecNumber>
        <ecNumber evidence="1">2.3.1.48</ecNumber>
    </recommendedName>
</protein>
<evidence type="ECO:0000259" key="11">
    <source>
        <dbReference type="PROSITE" id="PS51186"/>
    </source>
</evidence>
<evidence type="ECO:0000256" key="8">
    <source>
        <dbReference type="ARBA" id="ARBA00026144"/>
    </source>
</evidence>
<keyword evidence="13" id="KW-1185">Reference proteome</keyword>
<dbReference type="PROSITE" id="PS51186">
    <property type="entry name" value="GNAT"/>
    <property type="match status" value="1"/>
</dbReference>
<evidence type="ECO:0000256" key="5">
    <source>
        <dbReference type="ARBA" id="ARBA00023315"/>
    </source>
</evidence>
<dbReference type="InterPro" id="IPR045141">
    <property type="entry name" value="NAA60-like"/>
</dbReference>
<evidence type="ECO:0000256" key="7">
    <source>
        <dbReference type="ARBA" id="ARBA00026111"/>
    </source>
</evidence>
<evidence type="ECO:0000313" key="12">
    <source>
        <dbReference type="EMBL" id="KAK6170660.1"/>
    </source>
</evidence>
<dbReference type="EC" id="2.3.1.259" evidence="7"/>
<evidence type="ECO:0000256" key="2">
    <source>
        <dbReference type="ARBA" id="ARBA00022679"/>
    </source>
</evidence>
<keyword evidence="2" id="KW-0808">Transferase</keyword>